<proteinExistence type="predicted"/>
<dbReference type="Gene3D" id="3.80.10.10">
    <property type="entry name" value="Ribonuclease Inhibitor"/>
    <property type="match status" value="1"/>
</dbReference>
<protein>
    <submittedName>
        <fullName evidence="1">Uncharacterized protein</fullName>
    </submittedName>
</protein>
<evidence type="ECO:0000313" key="1">
    <source>
        <dbReference type="EMBL" id="URZ09463.1"/>
    </source>
</evidence>
<accession>A0A1S8MAE9</accession>
<dbReference type="EMBL" id="CP096983">
    <property type="protein sequence ID" value="URZ09463.1"/>
    <property type="molecule type" value="Genomic_DNA"/>
</dbReference>
<sequence>MKQSKTKLVCISIVILLLIITGVYAYKYNQYKIGFNKAMSQLENEKYDDSINLLGDIINTYFGKKNSGEIKKEIEKAKKFKANKKVYDEALKLFNNKKYLEAIDSFKKIPKYDKKRYELAQKKINKCKSSYISLNIENAKDEAKYYDYDSALNSIALVSTLDAANKNATILRDEYIKKKELGFDYDIQADSIKIIKYFNNGTEVTIPEVIDGKNVNIIGEESFFQHKDMISVILPQSITSIEGSAFYRCYSLEKITIPKNVKQMGNNPFFRCSSLTHISVAPDNKNFSELDGVLYNNDKSVLLAYPEGKTNESFTVPNSVIKIDGPAFGYHCEKLKTIIIPSNVIDFPDYNMFVYPDQITLKVKSGSVGEQYAKTNNLKFENY</sequence>
<dbReference type="SUPFAM" id="SSF52058">
    <property type="entry name" value="L domain-like"/>
    <property type="match status" value="1"/>
</dbReference>
<dbReference type="InterPro" id="IPR026906">
    <property type="entry name" value="LRR_5"/>
</dbReference>
<dbReference type="STRING" id="84029.CROST_33050"/>
<dbReference type="Pfam" id="PF13306">
    <property type="entry name" value="LRR_5"/>
    <property type="match status" value="2"/>
</dbReference>
<gene>
    <name evidence="1" type="ORF">CROST_001340</name>
</gene>
<organism evidence="1 2">
    <name type="scientific">Clostridium felsineum</name>
    <dbReference type="NCBI Taxonomy" id="36839"/>
    <lineage>
        <taxon>Bacteria</taxon>
        <taxon>Bacillati</taxon>
        <taxon>Bacillota</taxon>
        <taxon>Clostridia</taxon>
        <taxon>Eubacteriales</taxon>
        <taxon>Clostridiaceae</taxon>
        <taxon>Clostridium</taxon>
    </lineage>
</organism>
<dbReference type="KEGG" id="crw:CROST_001340"/>
<dbReference type="RefSeq" id="WP_077833574.1">
    <property type="nucleotide sequence ID" value="NZ_CP096983.1"/>
</dbReference>
<keyword evidence="2" id="KW-1185">Reference proteome</keyword>
<dbReference type="AlphaFoldDB" id="A0A1S8MAE9"/>
<name>A0A1S8MAE9_9CLOT</name>
<reference evidence="1 2" key="1">
    <citation type="submission" date="2022-04" db="EMBL/GenBank/DDBJ databases">
        <title>Genome sequence of C. roseum typestrain.</title>
        <authorList>
            <person name="Poehlein A."/>
            <person name="Schoch T."/>
            <person name="Duerre P."/>
            <person name="Daniel R."/>
        </authorList>
    </citation>
    <scope>NUCLEOTIDE SEQUENCE [LARGE SCALE GENOMIC DNA]</scope>
    <source>
        <strain evidence="1 2">DSM 7320</strain>
    </source>
</reference>
<evidence type="ECO:0000313" key="2">
    <source>
        <dbReference type="Proteomes" id="UP000190951"/>
    </source>
</evidence>
<dbReference type="InterPro" id="IPR032675">
    <property type="entry name" value="LRR_dom_sf"/>
</dbReference>
<dbReference type="Proteomes" id="UP000190951">
    <property type="component" value="Chromosome"/>
</dbReference>